<dbReference type="STRING" id="1353952.A0A165F4G9"/>
<accession>A0A165F4G9</accession>
<feature type="region of interest" description="Disordered" evidence="2">
    <location>
        <begin position="266"/>
        <end position="286"/>
    </location>
</feature>
<evidence type="ECO:0000259" key="3">
    <source>
        <dbReference type="PROSITE" id="PS50118"/>
    </source>
</evidence>
<sequence length="736" mass="81116">MPPSRPPKKDPTFDPSKYEFEFSPYNTSATPFGYEGLLDMFPRSPGDDDETDSGHIKRVSNMFFVFRTHFTKTYKNVLDSKTGRPRHPIPEKDISRMAAWVWNFQMTTGERRPYFDTYLQLKYEHEKDHPDYKYQPTRPEDAERIKNEKTRHRIEELQRQKEEATARRARDEEDRKIAKMSKKKWAAMKREQRKRNEENAVPELRLDIGLPIDYASASPYSFASTPMKPMGYLGVNSPTFTAHSHSRSPSDLFVLSSGLREPTPVPMPAHWSSYNSKQSSRQGTPAVRQPIEVPKLIATPGRQEATLPRTTTQTIGLGLQFSMPAVLPYRGIQEHSVPSSITGITPIQTPARNLQSSFVDAYWRPVAGLPPRAQCADNSTASWDSSAMTVQYQGAATYSTPPQTASAKRIRALSPMPVNSKPAGKPVSGNATWQTYTPVTPVPLSSSIAKERMIWGVSPQSEKVDKRLDFGARTSPAPEDDDARGLISPRQASSQHNEVAISEALVDVVRPPAGHKRKLSENGQGGRSREPSYSGAPKGLSPSDGFLAHVQNELEDVFAAQRRALQTGASQDFGYMGKPSNLPAGLFAGASADMADWMGQSSMEYLPPPTSHSMSPEGLASQIASPRTHRSDSTDAYELVSTFSAGFVHGTNYENRVGDIANFAFGSGGPMGLMAEIRPVRSLSNSGPSVAASPRDENVSSEDDSERAMSQFFDFSSGSDESPNHLFSQSVSPVAA</sequence>
<proteinExistence type="predicted"/>
<keyword evidence="1" id="KW-0539">Nucleus</keyword>
<feature type="region of interest" description="Disordered" evidence="2">
    <location>
        <begin position="153"/>
        <end position="175"/>
    </location>
</feature>
<feature type="region of interest" description="Disordered" evidence="2">
    <location>
        <begin position="683"/>
        <end position="736"/>
    </location>
</feature>
<dbReference type="InParanoid" id="A0A165F4G9"/>
<dbReference type="PROSITE" id="PS50118">
    <property type="entry name" value="HMG_BOX_2"/>
    <property type="match status" value="1"/>
</dbReference>
<protein>
    <recommendedName>
        <fullName evidence="3">HMG box domain-containing protein</fullName>
    </recommendedName>
</protein>
<dbReference type="Proteomes" id="UP000076842">
    <property type="component" value="Unassembled WGS sequence"/>
</dbReference>
<feature type="DNA-binding region" description="HMG box" evidence="1">
    <location>
        <begin position="56"/>
        <end position="133"/>
    </location>
</feature>
<dbReference type="GO" id="GO:0005634">
    <property type="term" value="C:nucleus"/>
    <property type="evidence" value="ECO:0007669"/>
    <property type="project" value="UniProtKB-UniRule"/>
</dbReference>
<dbReference type="Gene3D" id="1.10.30.10">
    <property type="entry name" value="High mobility group box domain"/>
    <property type="match status" value="1"/>
</dbReference>
<dbReference type="CDD" id="cd22249">
    <property type="entry name" value="UDM1_RNF168_RNF169-like"/>
    <property type="match status" value="1"/>
</dbReference>
<feature type="domain" description="HMG box" evidence="3">
    <location>
        <begin position="56"/>
        <end position="133"/>
    </location>
</feature>
<evidence type="ECO:0000256" key="2">
    <source>
        <dbReference type="SAM" id="MobiDB-lite"/>
    </source>
</evidence>
<feature type="compositionally biased region" description="Polar residues" evidence="2">
    <location>
        <begin position="272"/>
        <end position="283"/>
    </location>
</feature>
<dbReference type="AlphaFoldDB" id="A0A165F4G9"/>
<dbReference type="EMBL" id="KV423982">
    <property type="protein sequence ID" value="KZT56168.1"/>
    <property type="molecule type" value="Genomic_DNA"/>
</dbReference>
<feature type="compositionally biased region" description="Polar residues" evidence="2">
    <location>
        <begin position="713"/>
        <end position="736"/>
    </location>
</feature>
<evidence type="ECO:0000256" key="1">
    <source>
        <dbReference type="PROSITE-ProRule" id="PRU00267"/>
    </source>
</evidence>
<name>A0A165F4G9_9BASI</name>
<gene>
    <name evidence="4" type="ORF">CALCODRAFT_518300</name>
</gene>
<dbReference type="OrthoDB" id="6247875at2759"/>
<dbReference type="InterPro" id="IPR036910">
    <property type="entry name" value="HMG_box_dom_sf"/>
</dbReference>
<reference evidence="4 5" key="1">
    <citation type="journal article" date="2016" name="Mol. Biol. Evol.">
        <title>Comparative Genomics of Early-Diverging Mushroom-Forming Fungi Provides Insights into the Origins of Lignocellulose Decay Capabilities.</title>
        <authorList>
            <person name="Nagy L.G."/>
            <person name="Riley R."/>
            <person name="Tritt A."/>
            <person name="Adam C."/>
            <person name="Daum C."/>
            <person name="Floudas D."/>
            <person name="Sun H."/>
            <person name="Yadav J.S."/>
            <person name="Pangilinan J."/>
            <person name="Larsson K.H."/>
            <person name="Matsuura K."/>
            <person name="Barry K."/>
            <person name="Labutti K."/>
            <person name="Kuo R."/>
            <person name="Ohm R.A."/>
            <person name="Bhattacharya S.S."/>
            <person name="Shirouzu T."/>
            <person name="Yoshinaga Y."/>
            <person name="Martin F.M."/>
            <person name="Grigoriev I.V."/>
            <person name="Hibbett D.S."/>
        </authorList>
    </citation>
    <scope>NUCLEOTIDE SEQUENCE [LARGE SCALE GENOMIC DNA]</scope>
    <source>
        <strain evidence="4 5">HHB12733</strain>
    </source>
</reference>
<dbReference type="GO" id="GO:0003677">
    <property type="term" value="F:DNA binding"/>
    <property type="evidence" value="ECO:0007669"/>
    <property type="project" value="UniProtKB-UniRule"/>
</dbReference>
<keyword evidence="1" id="KW-0238">DNA-binding</keyword>
<evidence type="ECO:0000313" key="4">
    <source>
        <dbReference type="EMBL" id="KZT56168.1"/>
    </source>
</evidence>
<dbReference type="InterPro" id="IPR009071">
    <property type="entry name" value="HMG_box_dom"/>
</dbReference>
<evidence type="ECO:0000313" key="5">
    <source>
        <dbReference type="Proteomes" id="UP000076842"/>
    </source>
</evidence>
<organism evidence="4 5">
    <name type="scientific">Calocera cornea HHB12733</name>
    <dbReference type="NCBI Taxonomy" id="1353952"/>
    <lineage>
        <taxon>Eukaryota</taxon>
        <taxon>Fungi</taxon>
        <taxon>Dikarya</taxon>
        <taxon>Basidiomycota</taxon>
        <taxon>Agaricomycotina</taxon>
        <taxon>Dacrymycetes</taxon>
        <taxon>Dacrymycetales</taxon>
        <taxon>Dacrymycetaceae</taxon>
        <taxon>Calocera</taxon>
    </lineage>
</organism>
<keyword evidence="5" id="KW-1185">Reference proteome</keyword>
<feature type="region of interest" description="Disordered" evidence="2">
    <location>
        <begin position="466"/>
        <end position="543"/>
    </location>
</feature>
<dbReference type="SUPFAM" id="SSF47095">
    <property type="entry name" value="HMG-box"/>
    <property type="match status" value="1"/>
</dbReference>